<dbReference type="InterPro" id="IPR001647">
    <property type="entry name" value="HTH_TetR"/>
</dbReference>
<proteinExistence type="predicted"/>
<dbReference type="InterPro" id="IPR023772">
    <property type="entry name" value="DNA-bd_HTH_TetR-type_CS"/>
</dbReference>
<dbReference type="Pfam" id="PF00440">
    <property type="entry name" value="TetR_N"/>
    <property type="match status" value="1"/>
</dbReference>
<feature type="domain" description="HTH tetR-type" evidence="6">
    <location>
        <begin position="13"/>
        <end position="73"/>
    </location>
</feature>
<protein>
    <submittedName>
        <fullName evidence="7">TetR family transcriptional regulator</fullName>
    </submittedName>
</protein>
<dbReference type="GO" id="GO:0003700">
    <property type="term" value="F:DNA-binding transcription factor activity"/>
    <property type="evidence" value="ECO:0007669"/>
    <property type="project" value="TreeGrafter"/>
</dbReference>
<keyword evidence="4" id="KW-0804">Transcription</keyword>
<dbReference type="PANTHER" id="PTHR30055">
    <property type="entry name" value="HTH-TYPE TRANSCRIPTIONAL REGULATOR RUTR"/>
    <property type="match status" value="1"/>
</dbReference>
<keyword evidence="1" id="KW-0678">Repressor</keyword>
<keyword evidence="3 5" id="KW-0238">DNA-binding</keyword>
<name>A0A6A7N0W8_9BURK</name>
<dbReference type="PROSITE" id="PS01081">
    <property type="entry name" value="HTH_TETR_1"/>
    <property type="match status" value="1"/>
</dbReference>
<dbReference type="GO" id="GO:0000976">
    <property type="term" value="F:transcription cis-regulatory region binding"/>
    <property type="evidence" value="ECO:0007669"/>
    <property type="project" value="TreeGrafter"/>
</dbReference>
<evidence type="ECO:0000259" key="6">
    <source>
        <dbReference type="PROSITE" id="PS50977"/>
    </source>
</evidence>
<dbReference type="EMBL" id="WHUG01000003">
    <property type="protein sequence ID" value="MQA38615.1"/>
    <property type="molecule type" value="Genomic_DNA"/>
</dbReference>
<comment type="caution">
    <text evidence="7">The sequence shown here is derived from an EMBL/GenBank/DDBJ whole genome shotgun (WGS) entry which is preliminary data.</text>
</comment>
<reference evidence="7 8" key="1">
    <citation type="submission" date="2019-10" db="EMBL/GenBank/DDBJ databases">
        <title>Two novel species isolated from a subtropical stream in China.</title>
        <authorList>
            <person name="Lu H."/>
        </authorList>
    </citation>
    <scope>NUCLEOTIDE SEQUENCE [LARGE SCALE GENOMIC DNA]</scope>
    <source>
        <strain evidence="7 8">FT29W</strain>
    </source>
</reference>
<organism evidence="7 8">
    <name type="scientific">Rugamonas aquatica</name>
    <dbReference type="NCBI Taxonomy" id="2743357"/>
    <lineage>
        <taxon>Bacteria</taxon>
        <taxon>Pseudomonadati</taxon>
        <taxon>Pseudomonadota</taxon>
        <taxon>Betaproteobacteria</taxon>
        <taxon>Burkholderiales</taxon>
        <taxon>Oxalobacteraceae</taxon>
        <taxon>Telluria group</taxon>
        <taxon>Rugamonas</taxon>
    </lineage>
</organism>
<keyword evidence="8" id="KW-1185">Reference proteome</keyword>
<evidence type="ECO:0000256" key="3">
    <source>
        <dbReference type="ARBA" id="ARBA00023125"/>
    </source>
</evidence>
<dbReference type="PROSITE" id="PS50977">
    <property type="entry name" value="HTH_TETR_2"/>
    <property type="match status" value="1"/>
</dbReference>
<sequence length="212" mass="22320">MSAMPKRDERHMASMRKQILTAAQIVFEKKGVHAATMSDVSTQAGLSVGSLYVHFRSKEEVLLQLIDSGVNGEPFDACATAGELLGLIEAILQALEAPGSASQAACTALEVAAIARRNAEVQAVVVRNFTRLRDAVLGAAARVASDGGTQDVQAIGEALMSLLLSAQAQMLIGVPSCNDAKLKAARMLITQLHGAPVRVKRYTAPLRPTGSD</sequence>
<evidence type="ECO:0000256" key="5">
    <source>
        <dbReference type="PROSITE-ProRule" id="PRU00335"/>
    </source>
</evidence>
<evidence type="ECO:0000313" key="7">
    <source>
        <dbReference type="EMBL" id="MQA38615.1"/>
    </source>
</evidence>
<evidence type="ECO:0000256" key="4">
    <source>
        <dbReference type="ARBA" id="ARBA00023163"/>
    </source>
</evidence>
<gene>
    <name evidence="7" type="ORF">GEV02_10670</name>
</gene>
<accession>A0A6A7N0W8</accession>
<dbReference type="Proteomes" id="UP000440498">
    <property type="component" value="Unassembled WGS sequence"/>
</dbReference>
<dbReference type="Gene3D" id="1.10.357.10">
    <property type="entry name" value="Tetracycline Repressor, domain 2"/>
    <property type="match status" value="1"/>
</dbReference>
<dbReference type="InterPro" id="IPR050109">
    <property type="entry name" value="HTH-type_TetR-like_transc_reg"/>
</dbReference>
<evidence type="ECO:0000313" key="8">
    <source>
        <dbReference type="Proteomes" id="UP000440498"/>
    </source>
</evidence>
<dbReference type="SUPFAM" id="SSF46689">
    <property type="entry name" value="Homeodomain-like"/>
    <property type="match status" value="1"/>
</dbReference>
<keyword evidence="2" id="KW-0805">Transcription regulation</keyword>
<evidence type="ECO:0000256" key="1">
    <source>
        <dbReference type="ARBA" id="ARBA00022491"/>
    </source>
</evidence>
<dbReference type="InterPro" id="IPR009057">
    <property type="entry name" value="Homeodomain-like_sf"/>
</dbReference>
<dbReference type="AlphaFoldDB" id="A0A6A7N0W8"/>
<evidence type="ECO:0000256" key="2">
    <source>
        <dbReference type="ARBA" id="ARBA00023015"/>
    </source>
</evidence>
<feature type="DNA-binding region" description="H-T-H motif" evidence="5">
    <location>
        <begin position="36"/>
        <end position="55"/>
    </location>
</feature>
<dbReference type="PRINTS" id="PR00455">
    <property type="entry name" value="HTHTETR"/>
</dbReference>
<dbReference type="PANTHER" id="PTHR30055:SF200">
    <property type="entry name" value="HTH-TYPE TRANSCRIPTIONAL REPRESSOR BDCR"/>
    <property type="match status" value="1"/>
</dbReference>